<keyword evidence="2" id="KW-0175">Coiled coil</keyword>
<accession>Q7MDX1</accession>
<dbReference type="KEGG" id="vvy:VVA0915"/>
<reference evidence="5 6" key="1">
    <citation type="journal article" date="2003" name="Genome Res.">
        <title>Comparative genome analysis of Vibrio vulnificus, a marine pathogen.</title>
        <authorList>
            <person name="Chen C.Y."/>
            <person name="Wu K.M."/>
            <person name="Chang Y.C."/>
            <person name="Chang C.H."/>
            <person name="Tsai H.C."/>
            <person name="Liao T.L."/>
            <person name="Liu Y.M."/>
            <person name="Chen H.J."/>
            <person name="Shen A.B."/>
            <person name="Li J.C."/>
            <person name="Su T.L."/>
            <person name="Shao C.P."/>
            <person name="Lee C.T."/>
            <person name="Hor L.I."/>
            <person name="Tsai S.F."/>
        </authorList>
    </citation>
    <scope>NUCLEOTIDE SEQUENCE [LARGE SCALE GENOMIC DNA]</scope>
    <source>
        <strain evidence="5 6">YJ016</strain>
    </source>
</reference>
<feature type="chain" id="PRO_5004291196" evidence="4">
    <location>
        <begin position="23"/>
        <end position="426"/>
    </location>
</feature>
<gene>
    <name evidence="5" type="ordered locus">VVA0915</name>
</gene>
<dbReference type="AlphaFoldDB" id="Q7MDX1"/>
<evidence type="ECO:0000256" key="1">
    <source>
        <dbReference type="PROSITE-ProRule" id="PRU00339"/>
    </source>
</evidence>
<dbReference type="SMART" id="SM00028">
    <property type="entry name" value="TPR"/>
    <property type="match status" value="4"/>
</dbReference>
<dbReference type="SUPFAM" id="SSF48452">
    <property type="entry name" value="TPR-like"/>
    <property type="match status" value="1"/>
</dbReference>
<protein>
    <submittedName>
        <fullName evidence="5">Uncharacterized protein</fullName>
    </submittedName>
</protein>
<keyword evidence="1" id="KW-0802">TPR repeat</keyword>
<dbReference type="Gene3D" id="1.25.40.10">
    <property type="entry name" value="Tetratricopeptide repeat domain"/>
    <property type="match status" value="2"/>
</dbReference>
<evidence type="ECO:0000313" key="5">
    <source>
        <dbReference type="EMBL" id="BAC96941.1"/>
    </source>
</evidence>
<keyword evidence="4" id="KW-0732">Signal</keyword>
<dbReference type="HOGENOM" id="CLU_038151_1_0_6"/>
<dbReference type="InterPro" id="IPR019734">
    <property type="entry name" value="TPR_rpt"/>
</dbReference>
<feature type="signal peptide" evidence="4">
    <location>
        <begin position="1"/>
        <end position="22"/>
    </location>
</feature>
<feature type="region of interest" description="Disordered" evidence="3">
    <location>
        <begin position="392"/>
        <end position="426"/>
    </location>
</feature>
<name>Q7MDX1_VIBVY</name>
<evidence type="ECO:0000313" key="6">
    <source>
        <dbReference type="Proteomes" id="UP000002675"/>
    </source>
</evidence>
<dbReference type="Pfam" id="PF13428">
    <property type="entry name" value="TPR_14"/>
    <property type="match status" value="1"/>
</dbReference>
<evidence type="ECO:0000256" key="2">
    <source>
        <dbReference type="SAM" id="Coils"/>
    </source>
</evidence>
<dbReference type="PROSITE" id="PS50005">
    <property type="entry name" value="TPR"/>
    <property type="match status" value="1"/>
</dbReference>
<organism evidence="5 6">
    <name type="scientific">Vibrio vulnificus (strain YJ016)</name>
    <dbReference type="NCBI Taxonomy" id="196600"/>
    <lineage>
        <taxon>Bacteria</taxon>
        <taxon>Pseudomonadati</taxon>
        <taxon>Pseudomonadota</taxon>
        <taxon>Gammaproteobacteria</taxon>
        <taxon>Vibrionales</taxon>
        <taxon>Vibrionaceae</taxon>
        <taxon>Vibrio</taxon>
    </lineage>
</organism>
<feature type="compositionally biased region" description="Basic and acidic residues" evidence="3">
    <location>
        <begin position="392"/>
        <end position="411"/>
    </location>
</feature>
<proteinExistence type="predicted"/>
<dbReference type="Proteomes" id="UP000002675">
    <property type="component" value="Chromosome II"/>
</dbReference>
<feature type="coiled-coil region" evidence="2">
    <location>
        <begin position="309"/>
        <end position="336"/>
    </location>
</feature>
<sequence length="426" mass="49013">MMKKRILTLLLTQWLWQPAVLAASGTNVSQYTARVMQNAQQLADNNALADAIAKLNSAEVSRPDDVAALSKLLGIYYWQAEQFTRSIASLEKALSFELFTFEEEWVTRRMLTQLYLTQGDYKKAIPQLNKLLKQVPENESAAEIWRYLAQAQYSVENWRETIVATKGFQRVEKKPDTTILSLALAAHVQLEQWKSVIPLAKQLIALEPSNKNWWLQAYNAYLNLGQEKSALDMLTLIELQGLELNEAETKSLAYLYAAQGIYQKAAQTLARIENSQQDPKLIKLQAQYWQAAKEWQQALELWQRLAKQESQYQWEVALLENQLQRYQQVLISLAEMDNPKRQFDAQLLKINALYRLERIDQAYAQAKKADALRSTKQTQNWLKFLSHKLKSSESKLDKAKGEQVSEREHLTQQRNVVADKSADSSS</sequence>
<dbReference type="eggNOG" id="COG0457">
    <property type="taxonomic scope" value="Bacteria"/>
</dbReference>
<evidence type="ECO:0000256" key="4">
    <source>
        <dbReference type="SAM" id="SignalP"/>
    </source>
</evidence>
<dbReference type="EMBL" id="BA000038">
    <property type="protein sequence ID" value="BAC96941.1"/>
    <property type="molecule type" value="Genomic_DNA"/>
</dbReference>
<dbReference type="InterPro" id="IPR011990">
    <property type="entry name" value="TPR-like_helical_dom_sf"/>
</dbReference>
<feature type="repeat" description="TPR" evidence="1">
    <location>
        <begin position="105"/>
        <end position="138"/>
    </location>
</feature>
<evidence type="ECO:0000256" key="3">
    <source>
        <dbReference type="SAM" id="MobiDB-lite"/>
    </source>
</evidence>
<dbReference type="STRING" id="672.VV93_v1c38580"/>